<proteinExistence type="predicted"/>
<dbReference type="RefSeq" id="WP_273878282.1">
    <property type="nucleotide sequence ID" value="NZ_JAMDHA010000041.1"/>
</dbReference>
<accession>A0A9X4HFG7</accession>
<organism evidence="2 3">
    <name type="scientific">Pseudomonas shahriarae</name>
    <dbReference type="NCBI Taxonomy" id="2745512"/>
    <lineage>
        <taxon>Bacteria</taxon>
        <taxon>Pseudomonadati</taxon>
        <taxon>Pseudomonadota</taxon>
        <taxon>Gammaproteobacteria</taxon>
        <taxon>Pseudomonadales</taxon>
        <taxon>Pseudomonadaceae</taxon>
        <taxon>Pseudomonas</taxon>
    </lineage>
</organism>
<evidence type="ECO:0000313" key="2">
    <source>
        <dbReference type="EMBL" id="MDD1011283.1"/>
    </source>
</evidence>
<keyword evidence="1" id="KW-0812">Transmembrane</keyword>
<evidence type="ECO:0000256" key="1">
    <source>
        <dbReference type="SAM" id="Phobius"/>
    </source>
</evidence>
<feature type="transmembrane region" description="Helical" evidence="1">
    <location>
        <begin position="133"/>
        <end position="150"/>
    </location>
</feature>
<protein>
    <submittedName>
        <fullName evidence="2">Uncharacterized protein</fullName>
    </submittedName>
</protein>
<name>A0A9X4HFG7_9PSED</name>
<sequence>MGVQQEQTVGMDNEKAAELVAGISRSGVVIANEQWLVGKFGESGEPASNVRDAIFSAGAHGVTFDASSHGVDFKALVRAFASVISEEASNEAAHNLIANLKDRPVWNGNKITTEKVERSDHLEGWRKFVRHQYGWLVILCLAVLTFVAWHASFNQIIVVALALYPPLTSAWYYSTPEVVHGPRFREMNRAAQINTMLRIAGLFMSFAAFLHTIPKLFGVTV</sequence>
<keyword evidence="1" id="KW-1133">Transmembrane helix</keyword>
<dbReference type="AlphaFoldDB" id="A0A9X4HFG7"/>
<keyword evidence="1" id="KW-0472">Membrane</keyword>
<keyword evidence="3" id="KW-1185">Reference proteome</keyword>
<dbReference type="Proteomes" id="UP001148185">
    <property type="component" value="Unassembled WGS sequence"/>
</dbReference>
<gene>
    <name evidence="2" type="ORF">M5G27_27820</name>
</gene>
<evidence type="ECO:0000313" key="3">
    <source>
        <dbReference type="Proteomes" id="UP001148185"/>
    </source>
</evidence>
<feature type="transmembrane region" description="Helical" evidence="1">
    <location>
        <begin position="195"/>
        <end position="213"/>
    </location>
</feature>
<feature type="transmembrane region" description="Helical" evidence="1">
    <location>
        <begin position="156"/>
        <end position="174"/>
    </location>
</feature>
<reference evidence="2 3" key="1">
    <citation type="submission" date="2022-05" db="EMBL/GenBank/DDBJ databases">
        <title>Novel Pseudomonas spp. Isolated from a Rainbow Trout Aquaculture Facility.</title>
        <authorList>
            <person name="Testerman T."/>
            <person name="Graf J."/>
        </authorList>
    </citation>
    <scope>NUCLEOTIDE SEQUENCE [LARGE SCALE GENOMIC DNA]</scope>
    <source>
        <strain evidence="2 3">ID1042</strain>
    </source>
</reference>
<comment type="caution">
    <text evidence="2">The sequence shown here is derived from an EMBL/GenBank/DDBJ whole genome shotgun (WGS) entry which is preliminary data.</text>
</comment>
<dbReference type="EMBL" id="JAMDHA010000041">
    <property type="protein sequence ID" value="MDD1011283.1"/>
    <property type="molecule type" value="Genomic_DNA"/>
</dbReference>